<dbReference type="GO" id="GO:0080120">
    <property type="term" value="P:CAAX-box protein maturation"/>
    <property type="evidence" value="ECO:0007669"/>
    <property type="project" value="UniProtKB-ARBA"/>
</dbReference>
<feature type="transmembrane region" description="Helical" evidence="1">
    <location>
        <begin position="37"/>
        <end position="58"/>
    </location>
</feature>
<comment type="caution">
    <text evidence="3">The sequence shown here is derived from an EMBL/GenBank/DDBJ whole genome shotgun (WGS) entry which is preliminary data.</text>
</comment>
<keyword evidence="1" id="KW-0472">Membrane</keyword>
<dbReference type="AlphaFoldDB" id="A0A2M8QF36"/>
<accession>A0A2M8QF36</accession>
<gene>
    <name evidence="3" type="ORF">CUN48_03620</name>
</gene>
<feature type="transmembrane region" description="Helical" evidence="1">
    <location>
        <begin position="328"/>
        <end position="347"/>
    </location>
</feature>
<dbReference type="Proteomes" id="UP000230790">
    <property type="component" value="Unassembled WGS sequence"/>
</dbReference>
<feature type="transmembrane region" description="Helical" evidence="1">
    <location>
        <begin position="176"/>
        <end position="195"/>
    </location>
</feature>
<evidence type="ECO:0000259" key="2">
    <source>
        <dbReference type="Pfam" id="PF02517"/>
    </source>
</evidence>
<dbReference type="InterPro" id="IPR003675">
    <property type="entry name" value="Rce1/LyrA-like_dom"/>
</dbReference>
<sequence>MRVMNAIATLLAMLPFLFAIFLANVAEKERSVRMFVYLYLLLLNGLAAVTGLFSLAGAELLSSEVFLNAIQQQYPGVEVSQLRAVRFDLAGLILIAAALLAMVVLLLPVRQLAARILPMQADSVVHATALSLTATALGINLFQMVALAPLLFAVTATEQGVQQIQQMGGVSYLDVLVFPLLTFVVAGLLGVGLYTRRSQPEALARLGLAPLTLQELGIAAGFTVALLGMAILTERAWQSFDPDSLEKVGGLSKALMGNFTGLSGALAIGVAAAIGEETFFRGAYQPRMGIPLTSLLFTSFHVQYGITPATLLVLAMSVVLGLLRQRTSLTVCILVHFLYNFTTVLVAT</sequence>
<feature type="domain" description="CAAX prenyl protease 2/Lysostaphin resistance protein A-like" evidence="2">
    <location>
        <begin position="263"/>
        <end position="341"/>
    </location>
</feature>
<dbReference type="Pfam" id="PF02517">
    <property type="entry name" value="Rce1-like"/>
    <property type="match status" value="1"/>
</dbReference>
<proteinExistence type="predicted"/>
<feature type="transmembrane region" description="Helical" evidence="1">
    <location>
        <begin position="89"/>
        <end position="109"/>
    </location>
</feature>
<keyword evidence="1" id="KW-1133">Transmembrane helix</keyword>
<name>A0A2M8QF36_9CHLR</name>
<dbReference type="GO" id="GO:0004175">
    <property type="term" value="F:endopeptidase activity"/>
    <property type="evidence" value="ECO:0007669"/>
    <property type="project" value="UniProtKB-ARBA"/>
</dbReference>
<protein>
    <recommendedName>
        <fullName evidence="2">CAAX prenyl protease 2/Lysostaphin resistance protein A-like domain-containing protein</fullName>
    </recommendedName>
</protein>
<feature type="transmembrane region" description="Helical" evidence="1">
    <location>
        <begin position="130"/>
        <end position="156"/>
    </location>
</feature>
<evidence type="ECO:0000256" key="1">
    <source>
        <dbReference type="SAM" id="Phobius"/>
    </source>
</evidence>
<reference evidence="3 4" key="1">
    <citation type="submission" date="2017-11" db="EMBL/GenBank/DDBJ databases">
        <title>Evolution of Phototrophy in the Chloroflexi Phylum Driven by Horizontal Gene Transfer.</title>
        <authorList>
            <person name="Ward L.M."/>
            <person name="Hemp J."/>
            <person name="Shih P.M."/>
            <person name="Mcglynn S.E."/>
            <person name="Fischer W."/>
        </authorList>
    </citation>
    <scope>NUCLEOTIDE SEQUENCE [LARGE SCALE GENOMIC DNA]</scope>
    <source>
        <strain evidence="3">JP3_7</strain>
    </source>
</reference>
<evidence type="ECO:0000313" key="4">
    <source>
        <dbReference type="Proteomes" id="UP000230790"/>
    </source>
</evidence>
<organism evidence="3 4">
    <name type="scientific">Candidatus Thermofonsia Clade 3 bacterium</name>
    <dbReference type="NCBI Taxonomy" id="2364212"/>
    <lineage>
        <taxon>Bacteria</taxon>
        <taxon>Bacillati</taxon>
        <taxon>Chloroflexota</taxon>
        <taxon>Candidatus Thermofontia</taxon>
        <taxon>Candidatus Thermofonsia Clade 3</taxon>
    </lineage>
</organism>
<feature type="transmembrane region" description="Helical" evidence="1">
    <location>
        <begin position="295"/>
        <end position="322"/>
    </location>
</feature>
<dbReference type="EMBL" id="PGTN01000015">
    <property type="protein sequence ID" value="PJF48420.1"/>
    <property type="molecule type" value="Genomic_DNA"/>
</dbReference>
<feature type="transmembrane region" description="Helical" evidence="1">
    <location>
        <begin position="216"/>
        <end position="234"/>
    </location>
</feature>
<keyword evidence="1" id="KW-0812">Transmembrane</keyword>
<feature type="transmembrane region" description="Helical" evidence="1">
    <location>
        <begin position="6"/>
        <end position="25"/>
    </location>
</feature>
<evidence type="ECO:0000313" key="3">
    <source>
        <dbReference type="EMBL" id="PJF48420.1"/>
    </source>
</evidence>